<dbReference type="RefSeq" id="WP_379660149.1">
    <property type="nucleotide sequence ID" value="NZ_JBHUCP010000056.1"/>
</dbReference>
<protein>
    <submittedName>
        <fullName evidence="3">DUF917 domain-containing protein</fullName>
    </submittedName>
</protein>
<dbReference type="Gene3D" id="2.40.390.10">
    <property type="entry name" value="CV3147-like"/>
    <property type="match status" value="1"/>
</dbReference>
<comment type="caution">
    <text evidence="3">The sequence shown here is derived from an EMBL/GenBank/DDBJ whole genome shotgun (WGS) entry which is preliminary data.</text>
</comment>
<dbReference type="InterPro" id="IPR024071">
    <property type="entry name" value="S-Me-THD_C_sf"/>
</dbReference>
<dbReference type="Pfam" id="PF20906">
    <property type="entry name" value="S-Me-THD_C"/>
    <property type="match status" value="1"/>
</dbReference>
<accession>A0ABW4FY66</accession>
<keyword evidence="4" id="KW-1185">Reference proteome</keyword>
<feature type="domain" description="S-Me-THD-like C-terminal" evidence="2">
    <location>
        <begin position="168"/>
        <end position="345"/>
    </location>
</feature>
<reference evidence="4" key="1">
    <citation type="journal article" date="2019" name="Int. J. Syst. Evol. Microbiol.">
        <title>The Global Catalogue of Microorganisms (GCM) 10K type strain sequencing project: providing services to taxonomists for standard genome sequencing and annotation.</title>
        <authorList>
            <consortium name="The Broad Institute Genomics Platform"/>
            <consortium name="The Broad Institute Genome Sequencing Center for Infectious Disease"/>
            <person name="Wu L."/>
            <person name="Ma J."/>
        </authorList>
    </citation>
    <scope>NUCLEOTIDE SEQUENCE [LARGE SCALE GENOMIC DNA]</scope>
    <source>
        <strain evidence="4">JCM 12165</strain>
    </source>
</reference>
<feature type="domain" description="S-Me-THD N-terminal" evidence="1">
    <location>
        <begin position="9"/>
        <end position="163"/>
    </location>
</feature>
<sequence length="357" mass="36480">MTGARLGADDVDALLVGLRFLGSGGGGDPLPFRQALRRALGGVELELHDPADLGDAPVVAVGMLGATRVFNEKLPSGQEIIRAVRALARWTGVEPAALMPYEAAGLNGALAVAAACELGLPLVDADLMGRALPRLDQLTRAVAGGPISPYALAEPGGLTVLVDDATPAALERVARGVVAQGGGWAGGALAPVPADRLADDACTGTLARALQLGRAHAGLVRHGGREVAGALGGRLLATGRTVEIARHPSASFGRAGVTVADDGGGVLRVEAENEYLLALLDGEPVATCPDLLCLLDRRTADPIAVDGLRLGDDVLAVVLPGPRWWRGSPERLRHVGPRAFGLDCDPVLLPELAGSPP</sequence>
<organism evidence="3 4">
    <name type="scientific">Pseudonocardia aurantiaca</name>
    <dbReference type="NCBI Taxonomy" id="75290"/>
    <lineage>
        <taxon>Bacteria</taxon>
        <taxon>Bacillati</taxon>
        <taxon>Actinomycetota</taxon>
        <taxon>Actinomycetes</taxon>
        <taxon>Pseudonocardiales</taxon>
        <taxon>Pseudonocardiaceae</taxon>
        <taxon>Pseudonocardia</taxon>
    </lineage>
</organism>
<dbReference type="InterPro" id="IPR010318">
    <property type="entry name" value="S-Me-THD_N"/>
</dbReference>
<dbReference type="Proteomes" id="UP001597145">
    <property type="component" value="Unassembled WGS sequence"/>
</dbReference>
<evidence type="ECO:0000259" key="1">
    <source>
        <dbReference type="Pfam" id="PF06032"/>
    </source>
</evidence>
<evidence type="ECO:0000259" key="2">
    <source>
        <dbReference type="Pfam" id="PF20906"/>
    </source>
</evidence>
<name>A0ABW4FY66_9PSEU</name>
<dbReference type="EMBL" id="JBHUCP010000056">
    <property type="protein sequence ID" value="MFD1535359.1"/>
    <property type="molecule type" value="Genomic_DNA"/>
</dbReference>
<evidence type="ECO:0000313" key="3">
    <source>
        <dbReference type="EMBL" id="MFD1535359.1"/>
    </source>
</evidence>
<dbReference type="Pfam" id="PF06032">
    <property type="entry name" value="S-Me-THD_N"/>
    <property type="match status" value="1"/>
</dbReference>
<dbReference type="Gene3D" id="3.40.1610.10">
    <property type="entry name" value="CV3147-like domain"/>
    <property type="match status" value="1"/>
</dbReference>
<dbReference type="InterPro" id="IPR048350">
    <property type="entry name" value="S-Me-THD-like_C"/>
</dbReference>
<gene>
    <name evidence="3" type="ORF">ACFSCY_38755</name>
</gene>
<evidence type="ECO:0000313" key="4">
    <source>
        <dbReference type="Proteomes" id="UP001597145"/>
    </source>
</evidence>
<dbReference type="InterPro" id="IPR027479">
    <property type="entry name" value="S-Me-THD_N_sf"/>
</dbReference>
<dbReference type="SUPFAM" id="SSF160991">
    <property type="entry name" value="CV3147-like"/>
    <property type="match status" value="1"/>
</dbReference>
<proteinExistence type="predicted"/>